<dbReference type="NCBIfam" id="NF001908">
    <property type="entry name" value="PRK00668.1"/>
    <property type="match status" value="1"/>
</dbReference>
<feature type="binding site" evidence="13">
    <location>
        <position position="86"/>
    </location>
    <ligand>
        <name>ATP</name>
        <dbReference type="ChEBI" id="CHEBI:30616"/>
    </ligand>
</feature>
<dbReference type="GO" id="GO:0046872">
    <property type="term" value="F:metal ion binding"/>
    <property type="evidence" value="ECO:0007669"/>
    <property type="project" value="UniProtKB-KW"/>
</dbReference>
<dbReference type="FunFam" id="3.30.70.141:FF:000003">
    <property type="entry name" value="Nucleoside diphosphate kinase"/>
    <property type="match status" value="1"/>
</dbReference>
<evidence type="ECO:0000256" key="4">
    <source>
        <dbReference type="ARBA" id="ARBA00017632"/>
    </source>
</evidence>
<comment type="function">
    <text evidence="13">Major role in the synthesis of nucleoside triphosphates other than ATP. The ATP gamma phosphate is transferred to the NDP beta phosphate via a ping-pong mechanism, using a phosphorylated active-site intermediate.</text>
</comment>
<comment type="catalytic activity">
    <reaction evidence="13">
        <text>a ribonucleoside 5'-diphosphate + ATP = a ribonucleoside 5'-triphosphate + ADP</text>
        <dbReference type="Rhea" id="RHEA:18113"/>
        <dbReference type="ChEBI" id="CHEBI:30616"/>
        <dbReference type="ChEBI" id="CHEBI:57930"/>
        <dbReference type="ChEBI" id="CHEBI:61557"/>
        <dbReference type="ChEBI" id="CHEBI:456216"/>
        <dbReference type="EC" id="2.7.4.6"/>
    </reaction>
</comment>
<evidence type="ECO:0000256" key="6">
    <source>
        <dbReference type="ARBA" id="ARBA00022679"/>
    </source>
</evidence>
<keyword evidence="8 13" id="KW-0547">Nucleotide-binding</keyword>
<dbReference type="SUPFAM" id="SSF54919">
    <property type="entry name" value="Nucleoside diphosphate kinase, NDK"/>
    <property type="match status" value="1"/>
</dbReference>
<evidence type="ECO:0000256" key="1">
    <source>
        <dbReference type="ARBA" id="ARBA00001946"/>
    </source>
</evidence>
<comment type="subunit">
    <text evidence="13">Homotetramer.</text>
</comment>
<keyword evidence="5 13" id="KW-0597">Phosphoprotein</keyword>
<evidence type="ECO:0000256" key="5">
    <source>
        <dbReference type="ARBA" id="ARBA00022553"/>
    </source>
</evidence>
<dbReference type="PROSITE" id="PS00469">
    <property type="entry name" value="NDPK"/>
    <property type="match status" value="1"/>
</dbReference>
<keyword evidence="7 13" id="KW-0479">Metal-binding</keyword>
<keyword evidence="10 13" id="KW-0067">ATP-binding</keyword>
<feature type="binding site" evidence="13">
    <location>
        <position position="92"/>
    </location>
    <ligand>
        <name>ATP</name>
        <dbReference type="ChEBI" id="CHEBI:30616"/>
    </ligand>
</feature>
<dbReference type="GO" id="GO:0005737">
    <property type="term" value="C:cytoplasm"/>
    <property type="evidence" value="ECO:0007669"/>
    <property type="project" value="UniProtKB-SubCell"/>
</dbReference>
<dbReference type="AlphaFoldDB" id="A0A1R7T678"/>
<dbReference type="Proteomes" id="UP000188181">
    <property type="component" value="Chromosome"/>
</dbReference>
<keyword evidence="19" id="KW-1185">Reference proteome</keyword>
<reference evidence="19" key="1">
    <citation type="submission" date="2017-02" db="EMBL/GenBank/DDBJ databases">
        <title>Comparative genomics and description of representatives of a novel lineage of planctomycetes thriving in anoxic sediments.</title>
        <authorList>
            <person name="Spring S."/>
            <person name="Bunk B."/>
            <person name="Sproer C."/>
        </authorList>
    </citation>
    <scope>NUCLEOTIDE SEQUENCE [LARGE SCALE GENOMIC DNA]</scope>
    <source>
        <strain evidence="19">SM-Chi-D1</strain>
    </source>
</reference>
<evidence type="ECO:0000256" key="9">
    <source>
        <dbReference type="ARBA" id="ARBA00022777"/>
    </source>
</evidence>
<evidence type="ECO:0000256" key="14">
    <source>
        <dbReference type="PROSITE-ProRule" id="PRU00706"/>
    </source>
</evidence>
<evidence type="ECO:0000259" key="17">
    <source>
        <dbReference type="SMART" id="SM00562"/>
    </source>
</evidence>
<proteinExistence type="inferred from homology"/>
<dbReference type="GO" id="GO:0006183">
    <property type="term" value="P:GTP biosynthetic process"/>
    <property type="evidence" value="ECO:0007669"/>
    <property type="project" value="UniProtKB-UniRule"/>
</dbReference>
<evidence type="ECO:0000256" key="8">
    <source>
        <dbReference type="ARBA" id="ARBA00022741"/>
    </source>
</evidence>
<dbReference type="CDD" id="cd04413">
    <property type="entry name" value="NDPk_I"/>
    <property type="match status" value="1"/>
</dbReference>
<evidence type="ECO:0000256" key="12">
    <source>
        <dbReference type="ARBA" id="ARBA00023080"/>
    </source>
</evidence>
<feature type="binding site" evidence="13">
    <location>
        <position position="58"/>
    </location>
    <ligand>
        <name>ATP</name>
        <dbReference type="ChEBI" id="CHEBI:30616"/>
    </ligand>
</feature>
<evidence type="ECO:0000256" key="15">
    <source>
        <dbReference type="RuleBase" id="RU004011"/>
    </source>
</evidence>
<dbReference type="InterPro" id="IPR001564">
    <property type="entry name" value="Nucleoside_diP_kinase"/>
</dbReference>
<name>A0A1R7T678_9BACT</name>
<feature type="binding site" evidence="13">
    <location>
        <position position="10"/>
    </location>
    <ligand>
        <name>ATP</name>
        <dbReference type="ChEBI" id="CHEBI:30616"/>
    </ligand>
</feature>
<evidence type="ECO:0000256" key="10">
    <source>
        <dbReference type="ARBA" id="ARBA00022840"/>
    </source>
</evidence>
<protein>
    <recommendedName>
        <fullName evidence="4 13">Nucleoside diphosphate kinase</fullName>
        <shortName evidence="13">NDK</shortName>
        <shortName evidence="13">NDP kinase</shortName>
        <ecNumber evidence="3 13">2.7.4.6</ecNumber>
    </recommendedName>
    <alternativeName>
        <fullName evidence="13">Nucleoside-2-P kinase</fullName>
    </alternativeName>
</protein>
<keyword evidence="9 13" id="KW-0418">Kinase</keyword>
<dbReference type="EC" id="2.7.4.6" evidence="3 13"/>
<comment type="caution">
    <text evidence="14">Lacks conserved residue(s) required for the propagation of feature annotation.</text>
</comment>
<dbReference type="GO" id="GO:0006228">
    <property type="term" value="P:UTP biosynthetic process"/>
    <property type="evidence" value="ECO:0007669"/>
    <property type="project" value="UniProtKB-UniRule"/>
</dbReference>
<comment type="subcellular location">
    <subcellularLocation>
        <location evidence="13">Cytoplasm</location>
    </subcellularLocation>
</comment>
<evidence type="ECO:0000313" key="18">
    <source>
        <dbReference type="EMBL" id="AQQ72456.1"/>
    </source>
</evidence>
<evidence type="ECO:0000256" key="3">
    <source>
        <dbReference type="ARBA" id="ARBA00012966"/>
    </source>
</evidence>
<dbReference type="GO" id="GO:0006241">
    <property type="term" value="P:CTP biosynthetic process"/>
    <property type="evidence" value="ECO:0007669"/>
    <property type="project" value="UniProtKB-UniRule"/>
</dbReference>
<dbReference type="PRINTS" id="PR01243">
    <property type="entry name" value="NUCDPKINASE"/>
</dbReference>
<evidence type="ECO:0000256" key="7">
    <source>
        <dbReference type="ARBA" id="ARBA00022723"/>
    </source>
</evidence>
<feature type="domain" description="Nucleoside diphosphate kinase-like" evidence="17">
    <location>
        <begin position="2"/>
        <end position="139"/>
    </location>
</feature>
<evidence type="ECO:0000256" key="11">
    <source>
        <dbReference type="ARBA" id="ARBA00022842"/>
    </source>
</evidence>
<keyword evidence="6 13" id="KW-0808">Transferase</keyword>
<organism evidence="18 19">
    <name type="scientific">Limihaloglobus sulfuriphilus</name>
    <dbReference type="NCBI Taxonomy" id="1851148"/>
    <lineage>
        <taxon>Bacteria</taxon>
        <taxon>Pseudomonadati</taxon>
        <taxon>Planctomycetota</taxon>
        <taxon>Phycisphaerae</taxon>
        <taxon>Sedimentisphaerales</taxon>
        <taxon>Sedimentisphaeraceae</taxon>
        <taxon>Limihaloglobus</taxon>
    </lineage>
</organism>
<evidence type="ECO:0000313" key="19">
    <source>
        <dbReference type="Proteomes" id="UP000188181"/>
    </source>
</evidence>
<dbReference type="InterPro" id="IPR023005">
    <property type="entry name" value="Nucleoside_diP_kinase_AS"/>
</dbReference>
<dbReference type="EMBL" id="CP019646">
    <property type="protein sequence ID" value="AQQ72456.1"/>
    <property type="molecule type" value="Genomic_DNA"/>
</dbReference>
<evidence type="ECO:0000256" key="13">
    <source>
        <dbReference type="HAMAP-Rule" id="MF_00451"/>
    </source>
</evidence>
<evidence type="ECO:0000256" key="16">
    <source>
        <dbReference type="RuleBase" id="RU004013"/>
    </source>
</evidence>
<keyword evidence="12 13" id="KW-0546">Nucleotide metabolism</keyword>
<evidence type="ECO:0000256" key="2">
    <source>
        <dbReference type="ARBA" id="ARBA00008142"/>
    </source>
</evidence>
<dbReference type="SMART" id="SM00562">
    <property type="entry name" value="NDK"/>
    <property type="match status" value="1"/>
</dbReference>
<sequence>MQERTLIIIKPDAVQRQIIGRVIDRLEMKGFRVTGAKMMHISLELAEKHYQEHKGQPYYDRLCRYISSSPSLVMVWQGENIIKLSRNLMGETLASQARPGTIRGDFSTAENYNIVHGSDSPESAESEISLFFNEDEIVDYELTIEPWLSGTYHEKIR</sequence>
<dbReference type="Pfam" id="PF00334">
    <property type="entry name" value="NDK"/>
    <property type="match status" value="1"/>
</dbReference>
<keyword evidence="11 13" id="KW-0460">Magnesium</keyword>
<accession>A0A1R7T678</accession>
<dbReference type="OrthoDB" id="9801161at2"/>
<dbReference type="HAMAP" id="MF_00451">
    <property type="entry name" value="NDP_kinase"/>
    <property type="match status" value="1"/>
</dbReference>
<dbReference type="InterPro" id="IPR034907">
    <property type="entry name" value="NDK-like_dom"/>
</dbReference>
<dbReference type="InterPro" id="IPR036850">
    <property type="entry name" value="NDK-like_dom_sf"/>
</dbReference>
<feature type="binding site" evidence="13">
    <location>
        <position position="113"/>
    </location>
    <ligand>
        <name>ATP</name>
        <dbReference type="ChEBI" id="CHEBI:30616"/>
    </ligand>
</feature>
<dbReference type="RefSeq" id="WP_146684643.1">
    <property type="nucleotide sequence ID" value="NZ_CP019646.1"/>
</dbReference>
<dbReference type="KEGG" id="pbas:SMSP2_02841"/>
<feature type="binding site" evidence="13">
    <location>
        <position position="103"/>
    </location>
    <ligand>
        <name>ATP</name>
        <dbReference type="ChEBI" id="CHEBI:30616"/>
    </ligand>
</feature>
<dbReference type="GO" id="GO:0005524">
    <property type="term" value="F:ATP binding"/>
    <property type="evidence" value="ECO:0007669"/>
    <property type="project" value="UniProtKB-UniRule"/>
</dbReference>
<dbReference type="STRING" id="1851148.SMSP2_02841"/>
<keyword evidence="13" id="KW-0963">Cytoplasm</keyword>
<comment type="cofactor">
    <cofactor evidence="1 13">
        <name>Mg(2+)</name>
        <dbReference type="ChEBI" id="CHEBI:18420"/>
    </cofactor>
</comment>
<dbReference type="PROSITE" id="PS51374">
    <property type="entry name" value="NDPK_LIKE"/>
    <property type="match status" value="1"/>
</dbReference>
<comment type="catalytic activity">
    <reaction evidence="13 16">
        <text>a 2'-deoxyribonucleoside 5'-diphosphate + ATP = a 2'-deoxyribonucleoside 5'-triphosphate + ADP</text>
        <dbReference type="Rhea" id="RHEA:44640"/>
        <dbReference type="ChEBI" id="CHEBI:30616"/>
        <dbReference type="ChEBI" id="CHEBI:61560"/>
        <dbReference type="ChEBI" id="CHEBI:73316"/>
        <dbReference type="ChEBI" id="CHEBI:456216"/>
        <dbReference type="EC" id="2.7.4.6"/>
    </reaction>
</comment>
<comment type="similarity">
    <text evidence="2 13 14 15">Belongs to the NDK family.</text>
</comment>
<dbReference type="PANTHER" id="PTHR11349">
    <property type="entry name" value="NUCLEOSIDE DIPHOSPHATE KINASE"/>
    <property type="match status" value="1"/>
</dbReference>
<gene>
    <name evidence="13 18" type="primary">ndk</name>
    <name evidence="18" type="ORF">SMSP2_02841</name>
</gene>
<feature type="active site" description="Pros-phosphohistidine intermediate" evidence="13">
    <location>
        <position position="116"/>
    </location>
</feature>
<dbReference type="Gene3D" id="3.30.70.141">
    <property type="entry name" value="Nucleoside diphosphate kinase-like domain"/>
    <property type="match status" value="1"/>
</dbReference>
<dbReference type="GO" id="GO:0004550">
    <property type="term" value="F:nucleoside diphosphate kinase activity"/>
    <property type="evidence" value="ECO:0007669"/>
    <property type="project" value="UniProtKB-UniRule"/>
</dbReference>